<evidence type="ECO:0000256" key="6">
    <source>
        <dbReference type="ARBA" id="ARBA00022771"/>
    </source>
</evidence>
<evidence type="ECO:0000313" key="10">
    <source>
        <dbReference type="EMBL" id="CAG2220770.1"/>
    </source>
</evidence>
<keyword evidence="6" id="KW-0863">Zinc-finger</keyword>
<reference evidence="10" key="1">
    <citation type="submission" date="2021-03" db="EMBL/GenBank/DDBJ databases">
        <authorList>
            <person name="Bekaert M."/>
        </authorList>
    </citation>
    <scope>NUCLEOTIDE SEQUENCE</scope>
</reference>
<dbReference type="OrthoDB" id="5589010at2759"/>
<dbReference type="Proteomes" id="UP000683360">
    <property type="component" value="Unassembled WGS sequence"/>
</dbReference>
<evidence type="ECO:0000256" key="4">
    <source>
        <dbReference type="ARBA" id="ARBA00022723"/>
    </source>
</evidence>
<comment type="similarity">
    <text evidence="2">Belongs to the ZC3H14 family.</text>
</comment>
<evidence type="ECO:0000256" key="3">
    <source>
        <dbReference type="ARBA" id="ARBA00015071"/>
    </source>
</evidence>
<keyword evidence="5" id="KW-0677">Repeat</keyword>
<keyword evidence="11" id="KW-1185">Reference proteome</keyword>
<feature type="compositionally biased region" description="Acidic residues" evidence="9">
    <location>
        <begin position="66"/>
        <end position="82"/>
    </location>
</feature>
<gene>
    <name evidence="10" type="ORF">MEDL_34231</name>
</gene>
<evidence type="ECO:0000256" key="9">
    <source>
        <dbReference type="SAM" id="MobiDB-lite"/>
    </source>
</evidence>
<protein>
    <recommendedName>
        <fullName evidence="3">Zinc finger CCCH domain-containing protein 14</fullName>
    </recommendedName>
</protein>
<organism evidence="10 11">
    <name type="scientific">Mytilus edulis</name>
    <name type="common">Blue mussel</name>
    <dbReference type="NCBI Taxonomy" id="6550"/>
    <lineage>
        <taxon>Eukaryota</taxon>
        <taxon>Metazoa</taxon>
        <taxon>Spiralia</taxon>
        <taxon>Lophotrochozoa</taxon>
        <taxon>Mollusca</taxon>
        <taxon>Bivalvia</taxon>
        <taxon>Autobranchia</taxon>
        <taxon>Pteriomorphia</taxon>
        <taxon>Mytilida</taxon>
        <taxon>Mytiloidea</taxon>
        <taxon>Mytilidae</taxon>
        <taxon>Mytilinae</taxon>
        <taxon>Mytilus</taxon>
    </lineage>
</organism>
<evidence type="ECO:0000256" key="8">
    <source>
        <dbReference type="ARBA" id="ARBA00023242"/>
    </source>
</evidence>
<dbReference type="EMBL" id="CAJPWZ010001671">
    <property type="protein sequence ID" value="CAG2220770.1"/>
    <property type="molecule type" value="Genomic_DNA"/>
</dbReference>
<comment type="subcellular location">
    <subcellularLocation>
        <location evidence="1">Nucleus</location>
    </subcellularLocation>
</comment>
<dbReference type="InterPro" id="IPR040366">
    <property type="entry name" value="Nab2/ZC3H14"/>
</dbReference>
<dbReference type="GO" id="GO:0005737">
    <property type="term" value="C:cytoplasm"/>
    <property type="evidence" value="ECO:0007669"/>
    <property type="project" value="TreeGrafter"/>
</dbReference>
<sequence length="321" mass="36193">MDSRLVKRKSFDEEIKDEIDKDEEEETSDDEEEEAEMLPDVDDTDETSNEGQMVAGSSDAEGQEVIQDEVKEEEEEEVEDVDSLSLEGEEKTPEPSPEPVIEEQKPVPSKRLIRERQPKQSKPKPAQINPRFIVTLDGIDPSTFRTVVSKITPPSITPIKFDLRDTDDEEGEEDLETNEESPSKKSKMTEKCKFWPACSAGNSCSYHHPSVSCKMFPNCKFADKCLYIHPNCKFDAKCTKKDCPFTHASKRGTAPTNCRYGANCANIASCPFTHPTATQFTNFSSSYPVYTHPAATKFRHPAVTQSKDKYSWTANKNLDNK</sequence>
<feature type="region of interest" description="Disordered" evidence="9">
    <location>
        <begin position="1"/>
        <end position="127"/>
    </location>
</feature>
<evidence type="ECO:0000256" key="2">
    <source>
        <dbReference type="ARBA" id="ARBA00008423"/>
    </source>
</evidence>
<dbReference type="PANTHER" id="PTHR14738">
    <property type="entry name" value="ZINC FINGER CCCH DOMAIN-CONTAINING PROTEIN 14"/>
    <property type="match status" value="1"/>
</dbReference>
<feature type="compositionally biased region" description="Acidic residues" evidence="9">
    <location>
        <begin position="14"/>
        <end position="48"/>
    </location>
</feature>
<dbReference type="Pfam" id="PF14608">
    <property type="entry name" value="zf-CCCH_2"/>
    <property type="match status" value="4"/>
</dbReference>
<dbReference type="GO" id="GO:0008143">
    <property type="term" value="F:poly(A) binding"/>
    <property type="evidence" value="ECO:0007669"/>
    <property type="project" value="InterPro"/>
</dbReference>
<keyword evidence="7" id="KW-0862">Zinc</keyword>
<dbReference type="AlphaFoldDB" id="A0A8S3SPY7"/>
<accession>A0A8S3SPY7</accession>
<evidence type="ECO:0000256" key="5">
    <source>
        <dbReference type="ARBA" id="ARBA00022737"/>
    </source>
</evidence>
<comment type="caution">
    <text evidence="10">The sequence shown here is derived from an EMBL/GenBank/DDBJ whole genome shotgun (WGS) entry which is preliminary data.</text>
</comment>
<evidence type="ECO:0000256" key="1">
    <source>
        <dbReference type="ARBA" id="ARBA00004123"/>
    </source>
</evidence>
<feature type="region of interest" description="Disordered" evidence="9">
    <location>
        <begin position="159"/>
        <end position="184"/>
    </location>
</feature>
<dbReference type="GO" id="GO:0043488">
    <property type="term" value="P:regulation of mRNA stability"/>
    <property type="evidence" value="ECO:0007669"/>
    <property type="project" value="InterPro"/>
</dbReference>
<proteinExistence type="inferred from homology"/>
<name>A0A8S3SPY7_MYTED</name>
<keyword evidence="4" id="KW-0479">Metal-binding</keyword>
<feature type="compositionally biased region" description="Acidic residues" evidence="9">
    <location>
        <begin position="165"/>
        <end position="179"/>
    </location>
</feature>
<dbReference type="GO" id="GO:0008270">
    <property type="term" value="F:zinc ion binding"/>
    <property type="evidence" value="ECO:0007669"/>
    <property type="project" value="UniProtKB-KW"/>
</dbReference>
<evidence type="ECO:0000313" key="11">
    <source>
        <dbReference type="Proteomes" id="UP000683360"/>
    </source>
</evidence>
<dbReference type="FunFam" id="4.10.1000.30:FF:000001">
    <property type="entry name" value="Zinc finger CCCH domain-containing protein 14"/>
    <property type="match status" value="1"/>
</dbReference>
<dbReference type="PANTHER" id="PTHR14738:SF29">
    <property type="entry name" value="ZINC FINGER CCCH DOMAIN-CONTAINING PROTEIN 14"/>
    <property type="match status" value="1"/>
</dbReference>
<feature type="compositionally biased region" description="Basic and acidic residues" evidence="9">
    <location>
        <begin position="1"/>
        <end position="13"/>
    </location>
</feature>
<dbReference type="GO" id="GO:0005634">
    <property type="term" value="C:nucleus"/>
    <property type="evidence" value="ECO:0007669"/>
    <property type="project" value="UniProtKB-SubCell"/>
</dbReference>
<dbReference type="Gene3D" id="4.10.1000.30">
    <property type="match status" value="1"/>
</dbReference>
<keyword evidence="8" id="KW-0539">Nucleus</keyword>
<evidence type="ECO:0000256" key="7">
    <source>
        <dbReference type="ARBA" id="ARBA00022833"/>
    </source>
</evidence>